<dbReference type="OrthoDB" id="2988301at2759"/>
<protein>
    <submittedName>
        <fullName evidence="2">Uncharacterized protein</fullName>
    </submittedName>
</protein>
<sequence length="249" mass="27567">MSEASAILAFSILQVIGAAGFLLILLTVAFSATIKRRPVWISLCVGWFLACISFALLFISGRYRPHQPHRILCLVQAALVDSVPVLQASTNLTLIIDTWFRVRKLISKKEKGPMYSWSIRIALVISPFAFSLCVFVGYLVFGIRYPITVGLSPSDAYCRIHGQLPSIISVGNDAANVVKMIIVTTIVGSMVMITALHMAHKIKRIVADLVLATFPIFTLALFMAEKDILEAWFPFIRRDNSLPMAQPEA</sequence>
<keyword evidence="1" id="KW-1133">Transmembrane helix</keyword>
<feature type="transmembrane region" description="Helical" evidence="1">
    <location>
        <begin position="121"/>
        <end position="141"/>
    </location>
</feature>
<name>A0A9P5ZIF2_PLEER</name>
<evidence type="ECO:0000313" key="3">
    <source>
        <dbReference type="Proteomes" id="UP000807025"/>
    </source>
</evidence>
<proteinExistence type="predicted"/>
<dbReference type="AlphaFoldDB" id="A0A9P5ZIF2"/>
<dbReference type="Proteomes" id="UP000807025">
    <property type="component" value="Unassembled WGS sequence"/>
</dbReference>
<evidence type="ECO:0000256" key="1">
    <source>
        <dbReference type="SAM" id="Phobius"/>
    </source>
</evidence>
<organism evidence="2 3">
    <name type="scientific">Pleurotus eryngii</name>
    <name type="common">Boletus of the steppes</name>
    <dbReference type="NCBI Taxonomy" id="5323"/>
    <lineage>
        <taxon>Eukaryota</taxon>
        <taxon>Fungi</taxon>
        <taxon>Dikarya</taxon>
        <taxon>Basidiomycota</taxon>
        <taxon>Agaricomycotina</taxon>
        <taxon>Agaricomycetes</taxon>
        <taxon>Agaricomycetidae</taxon>
        <taxon>Agaricales</taxon>
        <taxon>Pleurotineae</taxon>
        <taxon>Pleurotaceae</taxon>
        <taxon>Pleurotus</taxon>
    </lineage>
</organism>
<feature type="transmembrane region" description="Helical" evidence="1">
    <location>
        <begin position="177"/>
        <end position="198"/>
    </location>
</feature>
<gene>
    <name evidence="2" type="ORF">BDN71DRAFT_678423</name>
</gene>
<comment type="caution">
    <text evidence="2">The sequence shown here is derived from an EMBL/GenBank/DDBJ whole genome shotgun (WGS) entry which is preliminary data.</text>
</comment>
<feature type="transmembrane region" description="Helical" evidence="1">
    <location>
        <begin position="6"/>
        <end position="32"/>
    </location>
</feature>
<keyword evidence="3" id="KW-1185">Reference proteome</keyword>
<keyword evidence="1" id="KW-0812">Transmembrane</keyword>
<reference evidence="2" key="1">
    <citation type="submission" date="2020-11" db="EMBL/GenBank/DDBJ databases">
        <authorList>
            <consortium name="DOE Joint Genome Institute"/>
            <person name="Ahrendt S."/>
            <person name="Riley R."/>
            <person name="Andreopoulos W."/>
            <person name="Labutti K."/>
            <person name="Pangilinan J."/>
            <person name="Ruiz-Duenas F.J."/>
            <person name="Barrasa J.M."/>
            <person name="Sanchez-Garcia M."/>
            <person name="Camarero S."/>
            <person name="Miyauchi S."/>
            <person name="Serrano A."/>
            <person name="Linde D."/>
            <person name="Babiker R."/>
            <person name="Drula E."/>
            <person name="Ayuso-Fernandez I."/>
            <person name="Pacheco R."/>
            <person name="Padilla G."/>
            <person name="Ferreira P."/>
            <person name="Barriuso J."/>
            <person name="Kellner H."/>
            <person name="Castanera R."/>
            <person name="Alfaro M."/>
            <person name="Ramirez L."/>
            <person name="Pisabarro A.G."/>
            <person name="Kuo A."/>
            <person name="Tritt A."/>
            <person name="Lipzen A."/>
            <person name="He G."/>
            <person name="Yan M."/>
            <person name="Ng V."/>
            <person name="Cullen D."/>
            <person name="Martin F."/>
            <person name="Rosso M.-N."/>
            <person name="Henrissat B."/>
            <person name="Hibbett D."/>
            <person name="Martinez A.T."/>
            <person name="Grigoriev I.V."/>
        </authorList>
    </citation>
    <scope>NUCLEOTIDE SEQUENCE</scope>
    <source>
        <strain evidence="2">ATCC 90797</strain>
    </source>
</reference>
<accession>A0A9P5ZIF2</accession>
<evidence type="ECO:0000313" key="2">
    <source>
        <dbReference type="EMBL" id="KAF9487200.1"/>
    </source>
</evidence>
<feature type="transmembrane region" description="Helical" evidence="1">
    <location>
        <begin position="205"/>
        <end position="224"/>
    </location>
</feature>
<dbReference type="EMBL" id="MU154805">
    <property type="protein sequence ID" value="KAF9487200.1"/>
    <property type="molecule type" value="Genomic_DNA"/>
</dbReference>
<keyword evidence="1" id="KW-0472">Membrane</keyword>
<feature type="transmembrane region" description="Helical" evidence="1">
    <location>
        <begin position="39"/>
        <end position="59"/>
    </location>
</feature>